<dbReference type="EMBL" id="KQ001664">
    <property type="protein sequence ID" value="KJP88233.1"/>
    <property type="molecule type" value="Genomic_DNA"/>
</dbReference>
<name>A0A0D9QMT2_PLAFR</name>
<gene>
    <name evidence="3" type="ORF">AK88_02180</name>
</gene>
<dbReference type="OMA" id="WPITEAN"/>
<feature type="transmembrane region" description="Helical" evidence="2">
    <location>
        <begin position="870"/>
        <end position="888"/>
    </location>
</feature>
<feature type="transmembrane region" description="Helical" evidence="2">
    <location>
        <begin position="699"/>
        <end position="721"/>
    </location>
</feature>
<dbReference type="VEuPathDB" id="PlasmoDB:AK88_02180"/>
<feature type="compositionally biased region" description="Basic and acidic residues" evidence="1">
    <location>
        <begin position="279"/>
        <end position="299"/>
    </location>
</feature>
<organism evidence="3 4">
    <name type="scientific">Plasmodium fragile</name>
    <dbReference type="NCBI Taxonomy" id="5857"/>
    <lineage>
        <taxon>Eukaryota</taxon>
        <taxon>Sar</taxon>
        <taxon>Alveolata</taxon>
        <taxon>Apicomplexa</taxon>
        <taxon>Aconoidasida</taxon>
        <taxon>Haemosporida</taxon>
        <taxon>Plasmodiidae</taxon>
        <taxon>Plasmodium</taxon>
        <taxon>Plasmodium (Plasmodium)</taxon>
    </lineage>
</organism>
<keyword evidence="2" id="KW-0472">Membrane</keyword>
<protein>
    <recommendedName>
        <fullName evidence="5">Schizont-infected cell agglutination extracellular alpha domain-containing protein</fullName>
    </recommendedName>
</protein>
<keyword evidence="2" id="KW-0812">Transmembrane</keyword>
<feature type="compositionally biased region" description="Polar residues" evidence="1">
    <location>
        <begin position="555"/>
        <end position="567"/>
    </location>
</feature>
<feature type="compositionally biased region" description="Polar residues" evidence="1">
    <location>
        <begin position="412"/>
        <end position="441"/>
    </location>
</feature>
<feature type="compositionally biased region" description="Low complexity" evidence="1">
    <location>
        <begin position="361"/>
        <end position="375"/>
    </location>
</feature>
<feature type="compositionally biased region" description="Basic and acidic residues" evidence="1">
    <location>
        <begin position="316"/>
        <end position="329"/>
    </location>
</feature>
<evidence type="ECO:0000256" key="1">
    <source>
        <dbReference type="SAM" id="MobiDB-lite"/>
    </source>
</evidence>
<proteinExistence type="predicted"/>
<feature type="compositionally biased region" description="Pro residues" evidence="1">
    <location>
        <begin position="584"/>
        <end position="598"/>
    </location>
</feature>
<keyword evidence="2" id="KW-1133">Transmembrane helix</keyword>
<evidence type="ECO:0000313" key="3">
    <source>
        <dbReference type="EMBL" id="KJP88233.1"/>
    </source>
</evidence>
<feature type="region of interest" description="Disordered" evidence="1">
    <location>
        <begin position="238"/>
        <end position="653"/>
    </location>
</feature>
<feature type="compositionally biased region" description="Polar residues" evidence="1">
    <location>
        <begin position="335"/>
        <end position="345"/>
    </location>
</feature>
<feature type="compositionally biased region" description="Low complexity" evidence="1">
    <location>
        <begin position="454"/>
        <end position="468"/>
    </location>
</feature>
<dbReference type="Proteomes" id="UP000054561">
    <property type="component" value="Unassembled WGS sequence"/>
</dbReference>
<sequence length="925" mass="97846">MQGWLGEEIQQILQRFIEYVADNDHWETYGSNCNNSFYYHSGTSYLHKVTWPGTKVMCKIMSTALFFLTDPSGLLHFTQGTDARVQKLREFIACTIVNTFMHILEETVCEGHWGIQYAWHVMRQEMDGTPTNIITTEECVEGFIDDVKLGHWSMKAKIKQWIKQKTDLRAWVQDTAIKTMCPKNADKIHRKEKGNWQARGENTDNYGETEVREKMETGIKDVIGSGMQEIMKKVGEHLEGRGKPPQTGQPGTGARQPGSGTHAAAGPNAPTTKPGGAQHDSKNETRSDEDDTHGGKKPEAPPVKQPKAPTNAVTETNDKKEHGSKDPKNKHQVPPSATSAAQTPEGTSATSGGASVGRNDPTTSETTPVTTTVTPTPAPPAAPAGGDSSGQDQSSGGTSTDQVAHNKGKCTQGPQVFKETNTGMGISGATSSIVLSFAPTSENDDDCDKKPQDPQEGTGNTPDTTGNGQEDSRPAPAAPQPAAAAPTSTPHSTHTDALSPVAAGATSAAGGAAAAGDAAPTPGPSADVTPAGGTHTDQTTEHVNRVPASPDGHTAQPQGTPATGIDTTHTDPHTTRVVDAGNDDPPPLNPPKPKPNPDPDQAGSSGSAEGGTGNDQTSVSSGGSAPSPPAGAGGGGTCSKSGSPTINRDDKPGLDLNFGIYSVGVGGSYGPYGKPESPVGTTDAPDGDFTTPVITAKDIFLSSPVLMFFESVTSLILPFFLGKASTLGTSSTNGTSQYGITDASTTVSLSDGTDVGTRGKRNFYGGRVTGSPVKNTLFDDMRRKFKPKVHVKNPGPVKKRPQVGTAKNKLKECCQKLKRCKMGRKAWLALILVLSVIYPLLLSDVGATMLPAMFYVMVGPFTFTQFMRRYGPSMLIPIIYSCVLVCFCRSKTGKCLLDKIWKKKEKEEAPTETETKGVNEESKNT</sequence>
<evidence type="ECO:0000313" key="4">
    <source>
        <dbReference type="Proteomes" id="UP000054561"/>
    </source>
</evidence>
<feature type="compositionally biased region" description="Low complexity" evidence="1">
    <location>
        <begin position="383"/>
        <end position="402"/>
    </location>
</feature>
<feature type="region of interest" description="Disordered" evidence="1">
    <location>
        <begin position="189"/>
        <end position="208"/>
    </location>
</feature>
<reference evidence="3 4" key="1">
    <citation type="submission" date="2014-03" db="EMBL/GenBank/DDBJ databases">
        <title>The Genome Sequence of Plasmodium fragile nilgiri.</title>
        <authorList>
            <consortium name="The Broad Institute Genomics Platform"/>
            <consortium name="The Broad Institute Genome Sequencing Center for Infectious Disease"/>
            <person name="Neafsey D."/>
            <person name="Duraisingh M."/>
            <person name="Young S.K."/>
            <person name="Zeng Q."/>
            <person name="Gargeya S."/>
            <person name="Abouelleil A."/>
            <person name="Alvarado L."/>
            <person name="Chapman S.B."/>
            <person name="Gainer-Dewar J."/>
            <person name="Goldberg J."/>
            <person name="Griggs A."/>
            <person name="Gujja S."/>
            <person name="Hansen M."/>
            <person name="Howarth C."/>
            <person name="Imamovic A."/>
            <person name="Larimer J."/>
            <person name="Pearson M."/>
            <person name="Poon T.W."/>
            <person name="Priest M."/>
            <person name="Roberts A."/>
            <person name="Saif S."/>
            <person name="Shea T."/>
            <person name="Sykes S."/>
            <person name="Wortman J."/>
            <person name="Nusbaum C."/>
            <person name="Birren B."/>
        </authorList>
    </citation>
    <scope>NUCLEOTIDE SEQUENCE [LARGE SCALE GENOMIC DNA]</scope>
    <source>
        <strain evidence="4">nilgiri</strain>
    </source>
</reference>
<dbReference type="RefSeq" id="XP_012335237.1">
    <property type="nucleotide sequence ID" value="XM_012479814.1"/>
</dbReference>
<evidence type="ECO:0000256" key="2">
    <source>
        <dbReference type="SAM" id="Phobius"/>
    </source>
</evidence>
<feature type="compositionally biased region" description="Polar residues" evidence="1">
    <location>
        <begin position="487"/>
        <end position="496"/>
    </location>
</feature>
<keyword evidence="4" id="KW-1185">Reference proteome</keyword>
<feature type="transmembrane region" description="Helical" evidence="2">
    <location>
        <begin position="826"/>
        <end position="850"/>
    </location>
</feature>
<dbReference type="AlphaFoldDB" id="A0A0D9QMT2"/>
<feature type="region of interest" description="Disordered" evidence="1">
    <location>
        <begin position="905"/>
        <end position="925"/>
    </location>
</feature>
<dbReference type="GeneID" id="24267494"/>
<feature type="compositionally biased region" description="Low complexity" evidence="1">
    <location>
        <begin position="243"/>
        <end position="258"/>
    </location>
</feature>
<feature type="compositionally biased region" description="Low complexity" evidence="1">
    <location>
        <begin position="502"/>
        <end position="527"/>
    </location>
</feature>
<evidence type="ECO:0008006" key="5">
    <source>
        <dbReference type="Google" id="ProtNLM"/>
    </source>
</evidence>
<accession>A0A0D9QMT2</accession>